<gene>
    <name evidence="1" type="ORF">OVS_02090</name>
</gene>
<reference evidence="1 2" key="1">
    <citation type="journal article" date="2014" name="Genome Announc.">
        <title>Complete Genome Sequence of Mycoplasma ovis Strain Michigan, a Hemoplasma of Sheep with Two Distinct 16S rRNA Genes.</title>
        <authorList>
            <person name="Deshuillers P.L."/>
            <person name="Santos A.P."/>
            <person name="do Nascimento N.C."/>
            <person name="Hampel J.A."/>
            <person name="Bergin I.L."/>
            <person name="Dyson M.C."/>
            <person name="Messick J.B."/>
        </authorList>
    </citation>
    <scope>NUCLEOTIDE SEQUENCE [LARGE SCALE GENOMIC DNA]</scope>
    <source>
        <strain evidence="1 2">Michigan</strain>
    </source>
</reference>
<evidence type="ECO:0000313" key="1">
    <source>
        <dbReference type="EMBL" id="AHC40280.1"/>
    </source>
</evidence>
<name>A0ABM5P1Y7_9MOLU</name>
<proteinExistence type="predicted"/>
<evidence type="ECO:0000313" key="2">
    <source>
        <dbReference type="Proteomes" id="UP000018745"/>
    </source>
</evidence>
<dbReference type="EMBL" id="CP006935">
    <property type="protein sequence ID" value="AHC40280.1"/>
    <property type="molecule type" value="Genomic_DNA"/>
</dbReference>
<sequence>MNKECQFKSVQVKCHELKGRIFKCSVGRTELKWNLSEFK</sequence>
<dbReference type="Proteomes" id="UP000018745">
    <property type="component" value="Chromosome"/>
</dbReference>
<accession>A0ABM5P1Y7</accession>
<organism evidence="1 2">
    <name type="scientific">Mycoplasma ovis str. Michigan</name>
    <dbReference type="NCBI Taxonomy" id="1415773"/>
    <lineage>
        <taxon>Bacteria</taxon>
        <taxon>Bacillati</taxon>
        <taxon>Mycoplasmatota</taxon>
        <taxon>Mollicutes</taxon>
        <taxon>Mycoplasmataceae</taxon>
        <taxon>Mycoplasma</taxon>
    </lineage>
</organism>
<keyword evidence="2" id="KW-1185">Reference proteome</keyword>
<protein>
    <submittedName>
        <fullName evidence="1">Uncharacterized protein</fullName>
    </submittedName>
</protein>